<dbReference type="SUPFAM" id="SSF90123">
    <property type="entry name" value="ABC transporter transmembrane region"/>
    <property type="match status" value="1"/>
</dbReference>
<feature type="transmembrane region" description="Helical" evidence="5">
    <location>
        <begin position="12"/>
        <end position="31"/>
    </location>
</feature>
<keyword evidence="3 5" id="KW-1133">Transmembrane helix</keyword>
<dbReference type="EMBL" id="JAGQKX010000155">
    <property type="protein sequence ID" value="MCA9390625.1"/>
    <property type="molecule type" value="Genomic_DNA"/>
</dbReference>
<dbReference type="Pfam" id="PF00005">
    <property type="entry name" value="ABC_tran"/>
    <property type="match status" value="1"/>
</dbReference>
<dbReference type="InterPro" id="IPR027417">
    <property type="entry name" value="P-loop_NTPase"/>
</dbReference>
<evidence type="ECO:0000256" key="3">
    <source>
        <dbReference type="ARBA" id="ARBA00022989"/>
    </source>
</evidence>
<dbReference type="InterPro" id="IPR011527">
    <property type="entry name" value="ABC1_TM_dom"/>
</dbReference>
<dbReference type="Gene3D" id="1.20.1560.10">
    <property type="entry name" value="ABC transporter type 1, transmembrane domain"/>
    <property type="match status" value="1"/>
</dbReference>
<dbReference type="GO" id="GO:0005524">
    <property type="term" value="F:ATP binding"/>
    <property type="evidence" value="ECO:0007669"/>
    <property type="project" value="UniProtKB-KW"/>
</dbReference>
<feature type="transmembrane region" description="Helical" evidence="5">
    <location>
        <begin position="124"/>
        <end position="144"/>
    </location>
</feature>
<evidence type="ECO:0000313" key="7">
    <source>
        <dbReference type="EMBL" id="MCA9390625.1"/>
    </source>
</evidence>
<name>A0A955RQN4_UNCKA</name>
<dbReference type="PROSITE" id="PS50929">
    <property type="entry name" value="ABC_TM1F"/>
    <property type="match status" value="1"/>
</dbReference>
<feature type="domain" description="ABC transmembrane type-1" evidence="6">
    <location>
        <begin position="15"/>
        <end position="297"/>
    </location>
</feature>
<accession>A0A955RQN4</accession>
<feature type="transmembrane region" description="Helical" evidence="5">
    <location>
        <begin position="274"/>
        <end position="295"/>
    </location>
</feature>
<dbReference type="GO" id="GO:0015421">
    <property type="term" value="F:ABC-type oligopeptide transporter activity"/>
    <property type="evidence" value="ECO:0007669"/>
    <property type="project" value="TreeGrafter"/>
</dbReference>
<feature type="transmembrane region" description="Helical" evidence="5">
    <location>
        <begin position="156"/>
        <end position="176"/>
    </location>
</feature>
<dbReference type="Gene3D" id="3.40.50.300">
    <property type="entry name" value="P-loop containing nucleotide triphosphate hydrolases"/>
    <property type="match status" value="1"/>
</dbReference>
<evidence type="ECO:0000256" key="4">
    <source>
        <dbReference type="ARBA" id="ARBA00023136"/>
    </source>
</evidence>
<keyword evidence="7" id="KW-0547">Nucleotide-binding</keyword>
<dbReference type="Proteomes" id="UP000701698">
    <property type="component" value="Unassembled WGS sequence"/>
</dbReference>
<dbReference type="GO" id="GO:0016887">
    <property type="term" value="F:ATP hydrolysis activity"/>
    <property type="evidence" value="ECO:0007669"/>
    <property type="project" value="InterPro"/>
</dbReference>
<keyword evidence="4 5" id="KW-0472">Membrane</keyword>
<evidence type="ECO:0000256" key="5">
    <source>
        <dbReference type="SAM" id="Phobius"/>
    </source>
</evidence>
<evidence type="ECO:0000259" key="6">
    <source>
        <dbReference type="PROSITE" id="PS50929"/>
    </source>
</evidence>
<reference evidence="7" key="1">
    <citation type="submission" date="2020-04" db="EMBL/GenBank/DDBJ databases">
        <authorList>
            <person name="Zhang T."/>
        </authorList>
    </citation>
    <scope>NUCLEOTIDE SEQUENCE</scope>
    <source>
        <strain evidence="7">HKST-UBA01</strain>
    </source>
</reference>
<evidence type="ECO:0000313" key="8">
    <source>
        <dbReference type="Proteomes" id="UP000701698"/>
    </source>
</evidence>
<keyword evidence="7" id="KW-0067">ATP-binding</keyword>
<dbReference type="PANTHER" id="PTHR43394">
    <property type="entry name" value="ATP-DEPENDENT PERMEASE MDL1, MITOCHONDRIAL"/>
    <property type="match status" value="1"/>
</dbReference>
<feature type="transmembrane region" description="Helical" evidence="5">
    <location>
        <begin position="51"/>
        <end position="77"/>
    </location>
</feature>
<dbReference type="Pfam" id="PF00664">
    <property type="entry name" value="ABC_membrane"/>
    <property type="match status" value="1"/>
</dbReference>
<dbReference type="PANTHER" id="PTHR43394:SF1">
    <property type="entry name" value="ATP-BINDING CASSETTE SUB-FAMILY B MEMBER 10, MITOCHONDRIAL"/>
    <property type="match status" value="1"/>
</dbReference>
<proteinExistence type="predicted"/>
<dbReference type="GO" id="GO:0005886">
    <property type="term" value="C:plasma membrane"/>
    <property type="evidence" value="ECO:0007669"/>
    <property type="project" value="UniProtKB-SubCell"/>
</dbReference>
<comment type="caution">
    <text evidence="7">The sequence shown here is derived from an EMBL/GenBank/DDBJ whole genome shotgun (WGS) entry which is preliminary data.</text>
</comment>
<dbReference type="SUPFAM" id="SSF52540">
    <property type="entry name" value="P-loop containing nucleoside triphosphate hydrolases"/>
    <property type="match status" value="1"/>
</dbReference>
<feature type="transmembrane region" description="Helical" evidence="5">
    <location>
        <begin position="241"/>
        <end position="262"/>
    </location>
</feature>
<dbReference type="InterPro" id="IPR003439">
    <property type="entry name" value="ABC_transporter-like_ATP-bd"/>
</dbReference>
<dbReference type="InterPro" id="IPR039421">
    <property type="entry name" value="Type_1_exporter"/>
</dbReference>
<evidence type="ECO:0000256" key="1">
    <source>
        <dbReference type="ARBA" id="ARBA00004651"/>
    </source>
</evidence>
<dbReference type="CDD" id="cd18548">
    <property type="entry name" value="ABC_6TM_Tm287_like"/>
    <property type="match status" value="1"/>
</dbReference>
<dbReference type="InterPro" id="IPR036640">
    <property type="entry name" value="ABC1_TM_sf"/>
</dbReference>
<feature type="non-terminal residue" evidence="7">
    <location>
        <position position="448"/>
    </location>
</feature>
<keyword evidence="2 5" id="KW-0812">Transmembrane</keyword>
<gene>
    <name evidence="7" type="ORF">KC571_04445</name>
</gene>
<comment type="subcellular location">
    <subcellularLocation>
        <location evidence="1">Cell membrane</location>
        <topology evidence="1">Multi-pass membrane protein</topology>
    </subcellularLocation>
</comment>
<evidence type="ECO:0000256" key="2">
    <source>
        <dbReference type="ARBA" id="ARBA00022692"/>
    </source>
</evidence>
<sequence>MKILNYLKPYTLKIILLITFTVGQVAATLALPDYTAKIVNDGIIGSDQQAIVTNGLLMLGIAFLGGICTVIAGFLAAQIGTGFARNLRAGLFTKVESFSLAELNRFSTSSLITRSTNDVQQIQMVIVMMMRLVLSAPITAVWAVYKAYHVAPDMSWIMALAVGVLLTLVVIIFSVAMPKFQLVQKLTDKLNLVARENLTGIRVIRAFNKEAHERMRLNNVNTELTQTNLFIARIVALMQPIMFLILNLLSVGVIWVGAHLISDYTLGIGEMLAFMQYAIQVIISFLLISIVFIMVPRAWVSVRRVAEVLGLETIITDPRESKIPATKSGMIEFKNVTFGYNQAETPVLENISFIAQPGQTTAFIGSTGSGKSTLINLVPRFYDVLFGEVCIDGVNVKDMSLHELRARIGYVPQKAVLFSGTIASNISYGTEDATEEQIAQAAEIAQAA</sequence>
<organism evidence="7 8">
    <name type="scientific">candidate division WWE3 bacterium</name>
    <dbReference type="NCBI Taxonomy" id="2053526"/>
    <lineage>
        <taxon>Bacteria</taxon>
        <taxon>Katanobacteria</taxon>
    </lineage>
</organism>
<dbReference type="AlphaFoldDB" id="A0A955RQN4"/>
<reference evidence="7" key="2">
    <citation type="journal article" date="2021" name="Microbiome">
        <title>Successional dynamics and alternative stable states in a saline activated sludge microbial community over 9 years.</title>
        <authorList>
            <person name="Wang Y."/>
            <person name="Ye J."/>
            <person name="Ju F."/>
            <person name="Liu L."/>
            <person name="Boyd J.A."/>
            <person name="Deng Y."/>
            <person name="Parks D.H."/>
            <person name="Jiang X."/>
            <person name="Yin X."/>
            <person name="Woodcroft B.J."/>
            <person name="Tyson G.W."/>
            <person name="Hugenholtz P."/>
            <person name="Polz M.F."/>
            <person name="Zhang T."/>
        </authorList>
    </citation>
    <scope>NUCLEOTIDE SEQUENCE</scope>
    <source>
        <strain evidence="7">HKST-UBA01</strain>
    </source>
</reference>
<protein>
    <submittedName>
        <fullName evidence="7">ABC transporter ATP-binding protein</fullName>
    </submittedName>
</protein>